<evidence type="ECO:0000313" key="3">
    <source>
        <dbReference type="Proteomes" id="UP000646738"/>
    </source>
</evidence>
<dbReference type="Proteomes" id="UP000646738">
    <property type="component" value="Unassembled WGS sequence"/>
</dbReference>
<sequence length="233" mass="25072">MPPEPAPTTTRRAVSQLDPRIEAATGHDVDTLWAHRDRGLLDETHTELVDRHRELAAAETSVTFYRTLLHRLSSGEYPVDTALFERIDRTVDQLEEAADARDSAAQRVLAALEPIEAAARSAPQSGEQQITTADQAALLAIAGGAKLYQHLLTSRLSVTTASGTRIPYAHLQRLHSAGLVDIDTTPPVHAGQPVSLTDAGRAALASSRRPQTPQASSPAPRPGAWPSTPAQRR</sequence>
<feature type="region of interest" description="Disordered" evidence="1">
    <location>
        <begin position="183"/>
        <end position="233"/>
    </location>
</feature>
<dbReference type="EMBL" id="BNEA01000015">
    <property type="protein sequence ID" value="GHI53946.1"/>
    <property type="molecule type" value="Genomic_DNA"/>
</dbReference>
<reference evidence="3" key="1">
    <citation type="submission" date="2023-07" db="EMBL/GenBank/DDBJ databases">
        <title>Whole genome shotgun sequence of Streptomyces achromogenes subsp. rubradiris NBRC 14000.</title>
        <authorList>
            <person name="Komaki H."/>
            <person name="Tamura T."/>
        </authorList>
    </citation>
    <scope>NUCLEOTIDE SEQUENCE [LARGE SCALE GENOMIC DNA]</scope>
    <source>
        <strain evidence="3">NBRC 14000</strain>
    </source>
</reference>
<dbReference type="InterPro" id="IPR036388">
    <property type="entry name" value="WH-like_DNA-bd_sf"/>
</dbReference>
<keyword evidence="3" id="KW-1185">Reference proteome</keyword>
<proteinExistence type="predicted"/>
<name>A0ABQ3RDK7_STRRR</name>
<gene>
    <name evidence="2" type="ORF">Srubr_37920</name>
</gene>
<evidence type="ECO:0000256" key="1">
    <source>
        <dbReference type="SAM" id="MobiDB-lite"/>
    </source>
</evidence>
<evidence type="ECO:0008006" key="4">
    <source>
        <dbReference type="Google" id="ProtNLM"/>
    </source>
</evidence>
<comment type="caution">
    <text evidence="2">The sequence shown here is derived from an EMBL/GenBank/DDBJ whole genome shotgun (WGS) entry which is preliminary data.</text>
</comment>
<dbReference type="RefSeq" id="WP_189999565.1">
    <property type="nucleotide sequence ID" value="NZ_BNCB01000030.1"/>
</dbReference>
<dbReference type="Gene3D" id="1.10.10.10">
    <property type="entry name" value="Winged helix-like DNA-binding domain superfamily/Winged helix DNA-binding domain"/>
    <property type="match status" value="1"/>
</dbReference>
<accession>A0ABQ3RDK7</accession>
<organism evidence="2 3">
    <name type="scientific">Streptomyces rubradiris</name>
    <name type="common">Streptomyces achromogenes subsp. rubradiris</name>
    <dbReference type="NCBI Taxonomy" id="285531"/>
    <lineage>
        <taxon>Bacteria</taxon>
        <taxon>Bacillati</taxon>
        <taxon>Actinomycetota</taxon>
        <taxon>Actinomycetes</taxon>
        <taxon>Kitasatosporales</taxon>
        <taxon>Streptomycetaceae</taxon>
        <taxon>Streptomyces</taxon>
    </lineage>
</organism>
<evidence type="ECO:0000313" key="2">
    <source>
        <dbReference type="EMBL" id="GHI53946.1"/>
    </source>
</evidence>
<protein>
    <recommendedName>
        <fullName evidence="4">MarR family transcriptional regulator</fullName>
    </recommendedName>
</protein>
<feature type="compositionally biased region" description="Polar residues" evidence="1">
    <location>
        <begin position="208"/>
        <end position="217"/>
    </location>
</feature>